<evidence type="ECO:0000313" key="4">
    <source>
        <dbReference type="Proteomes" id="UP000294914"/>
    </source>
</evidence>
<sequence>MSVILGVDTGGTFTDFVLYREGTITTHKVLSTPAAPEAAILQGVRDLQLDQLAEGTAFYMVHGSTVATNAVLEGKGARTVFITNRGLGDMLSIGRQTRRELYNLQPHTLAPPVPRDHCLETGGRLAADGRVIEPLTGADLQQLREAIARLQPEAVAINLLFSYLDDRFEKQIEAALPQDLFISRASRVLPEYKEYERGMTTWLNACVGPRVEGYLQRLQQGVPQAQITVMQSSGGTIAARQAGEEAVHMLLSGPAGGLAAARYIGEQVGCRRLLTFDMGGTSTDVALVDGELKLTSEGHIRDYPVAVPMVDMHTIGAGGGSLASVDAGGLLQVGPESAGADPGPACYGQGGKRATVTDANLLLGRLRPGAFLGGDMVLDGAAAEAAVGEIARKLNLSPEEAAAGILRLANEHMAHALRVMSVQRGIDPRKLALVSFGGAGGLHVCALAEALNMQQAIVPVYAGVLSALGMLVAPRARQLSRTLSGLLQEWDTPTLEEAFGRLIEPGLEAMQQEGVAREAIAVQPSVDLRYRGQSYYLNIPWESIDQAAEAFHAQHEQRYGHRLALPVELVNLRVALQRPPQQIVLQAVSQGDPGEPYEHVELHGIDTPVPVYARAQLVGGQTLRGPALITETVSTTYLAPDWQARVHETGCLLLNRG</sequence>
<dbReference type="PANTHER" id="PTHR11365">
    <property type="entry name" value="5-OXOPROLINASE RELATED"/>
    <property type="match status" value="1"/>
</dbReference>
<dbReference type="Pfam" id="PF05378">
    <property type="entry name" value="Hydant_A_N"/>
    <property type="match status" value="1"/>
</dbReference>
<dbReference type="Proteomes" id="UP000294914">
    <property type="component" value="Unassembled WGS sequence"/>
</dbReference>
<evidence type="ECO:0000259" key="2">
    <source>
        <dbReference type="Pfam" id="PF05378"/>
    </source>
</evidence>
<dbReference type="GO" id="GO:0006749">
    <property type="term" value="P:glutathione metabolic process"/>
    <property type="evidence" value="ECO:0007669"/>
    <property type="project" value="TreeGrafter"/>
</dbReference>
<dbReference type="InterPro" id="IPR002821">
    <property type="entry name" value="Hydantoinase_A"/>
</dbReference>
<keyword evidence="4" id="KW-1185">Reference proteome</keyword>
<proteinExistence type="predicted"/>
<feature type="domain" description="Hydantoinase A/oxoprolinase" evidence="1">
    <location>
        <begin position="197"/>
        <end position="473"/>
    </location>
</feature>
<dbReference type="PANTHER" id="PTHR11365:SF23">
    <property type="entry name" value="HYPOTHETICAL 5-OXOPROLINASE (EUROFUNG)-RELATED"/>
    <property type="match status" value="1"/>
</dbReference>
<dbReference type="Pfam" id="PF01968">
    <property type="entry name" value="Hydantoinase_A"/>
    <property type="match status" value="1"/>
</dbReference>
<dbReference type="RefSeq" id="WP_134080756.1">
    <property type="nucleotide sequence ID" value="NZ_SOQX01000001.1"/>
</dbReference>
<dbReference type="EMBL" id="SOQX01000001">
    <property type="protein sequence ID" value="TDY04123.1"/>
    <property type="molecule type" value="Genomic_DNA"/>
</dbReference>
<dbReference type="GO" id="GO:0005829">
    <property type="term" value="C:cytosol"/>
    <property type="evidence" value="ECO:0007669"/>
    <property type="project" value="TreeGrafter"/>
</dbReference>
<feature type="domain" description="Hydantoinase/oxoprolinase N-terminal" evidence="2">
    <location>
        <begin position="5"/>
        <end position="176"/>
    </location>
</feature>
<dbReference type="InterPro" id="IPR045079">
    <property type="entry name" value="Oxoprolinase-like"/>
</dbReference>
<dbReference type="AlphaFoldDB" id="A0A4R8J2N4"/>
<accession>A0A4R8J2N4</accession>
<comment type="caution">
    <text evidence="3">The sequence shown here is derived from an EMBL/GenBank/DDBJ whole genome shotgun (WGS) entry which is preliminary data.</text>
</comment>
<evidence type="ECO:0000259" key="1">
    <source>
        <dbReference type="Pfam" id="PF01968"/>
    </source>
</evidence>
<reference evidence="3 4" key="1">
    <citation type="submission" date="2019-03" db="EMBL/GenBank/DDBJ databases">
        <title>Genomic Encyclopedia of Type Strains, Phase IV (KMG-IV): sequencing the most valuable type-strain genomes for metagenomic binning, comparative biology and taxonomic classification.</title>
        <authorList>
            <person name="Goeker M."/>
        </authorList>
    </citation>
    <scope>NUCLEOTIDE SEQUENCE [LARGE SCALE GENOMIC DNA]</scope>
    <source>
        <strain evidence="3 4">DSM 16326</strain>
    </source>
</reference>
<protein>
    <submittedName>
        <fullName evidence="3">N-methylhydantoinase A</fullName>
    </submittedName>
</protein>
<dbReference type="GO" id="GO:0017168">
    <property type="term" value="F:5-oxoprolinase (ATP-hydrolyzing) activity"/>
    <property type="evidence" value="ECO:0007669"/>
    <property type="project" value="TreeGrafter"/>
</dbReference>
<name>A0A4R8J2N4_9GAMM</name>
<organism evidence="3 4">
    <name type="scientific">Thiohalophilus thiocyanatoxydans</name>
    <dbReference type="NCBI Taxonomy" id="381308"/>
    <lineage>
        <taxon>Bacteria</taxon>
        <taxon>Pseudomonadati</taxon>
        <taxon>Pseudomonadota</taxon>
        <taxon>Gammaproteobacteria</taxon>
        <taxon>Thiohalomonadales</taxon>
        <taxon>Thiohalophilaceae</taxon>
        <taxon>Thiohalophilus</taxon>
    </lineage>
</organism>
<dbReference type="OrthoDB" id="9768323at2"/>
<gene>
    <name evidence="3" type="ORF">EDC23_0495</name>
</gene>
<evidence type="ECO:0000313" key="3">
    <source>
        <dbReference type="EMBL" id="TDY04123.1"/>
    </source>
</evidence>
<dbReference type="InterPro" id="IPR008040">
    <property type="entry name" value="Hydant_A_N"/>
</dbReference>